<dbReference type="Proteomes" id="UP000077927">
    <property type="component" value="Chromosome 1"/>
</dbReference>
<feature type="region of interest" description="Disordered" evidence="1">
    <location>
        <begin position="32"/>
        <end position="61"/>
    </location>
</feature>
<protein>
    <submittedName>
        <fullName evidence="2">Uncharacterized protein</fullName>
    </submittedName>
</protein>
<sequence length="99" mass="10687">MPASNDAQYGHVDHSNLPLVAERDSVLYVGQHSMQKPTSGGSGFGANQHPPSRLPAPLQNFSSIPTRASTLRLVACRTVGLQQAVDPRARDRSIALRTR</sequence>
<evidence type="ECO:0000256" key="1">
    <source>
        <dbReference type="SAM" id="MobiDB-lite"/>
    </source>
</evidence>
<dbReference type="KEGG" id="rin:ACS15_2702"/>
<organism evidence="2 3">
    <name type="scientific">Ralstonia insidiosa</name>
    <dbReference type="NCBI Taxonomy" id="190721"/>
    <lineage>
        <taxon>Bacteria</taxon>
        <taxon>Pseudomonadati</taxon>
        <taxon>Pseudomonadota</taxon>
        <taxon>Betaproteobacteria</taxon>
        <taxon>Burkholderiales</taxon>
        <taxon>Burkholderiaceae</taxon>
        <taxon>Ralstonia</taxon>
    </lineage>
</organism>
<accession>A0AAC9BF30</accession>
<gene>
    <name evidence="2" type="ORF">ACS15_2702</name>
</gene>
<dbReference type="AlphaFoldDB" id="A0AAC9BF30"/>
<name>A0AAC9BF30_9RALS</name>
<evidence type="ECO:0000313" key="2">
    <source>
        <dbReference type="EMBL" id="ANH72645.1"/>
    </source>
</evidence>
<proteinExistence type="predicted"/>
<dbReference type="EMBL" id="CP012605">
    <property type="protein sequence ID" value="ANH72645.1"/>
    <property type="molecule type" value="Genomic_DNA"/>
</dbReference>
<evidence type="ECO:0000313" key="3">
    <source>
        <dbReference type="Proteomes" id="UP000077927"/>
    </source>
</evidence>
<reference evidence="2 3" key="1">
    <citation type="submission" date="2015-09" db="EMBL/GenBank/DDBJ databases">
        <authorList>
            <person name="Xu Y."/>
            <person name="Nagy A."/>
            <person name="Liu N.T."/>
            <person name="Nou X."/>
        </authorList>
    </citation>
    <scope>NUCLEOTIDE SEQUENCE [LARGE SCALE GENOMIC DNA]</scope>
    <source>
        <strain evidence="2 3">FC1138</strain>
    </source>
</reference>